<dbReference type="RefSeq" id="WP_063969367.1">
    <property type="nucleotide sequence ID" value="NZ_JAMXLT020000030.1"/>
</dbReference>
<dbReference type="Proteomes" id="UP001204439">
    <property type="component" value="Unassembled WGS sequence"/>
</dbReference>
<sequence length="67" mass="7689">MDDKIKSGKDVINDFFAEIYNIPNADKKTVDALVELYSQGKLSDKNVQNTLDEIVQKELKQIDKEDE</sequence>
<dbReference type="EMBL" id="JAMXLT020000030">
    <property type="protein sequence ID" value="MDW8550385.1"/>
    <property type="molecule type" value="Genomic_DNA"/>
</dbReference>
<accession>A0ABU4JL32</accession>
<keyword evidence="2" id="KW-1185">Reference proteome</keyword>
<protein>
    <submittedName>
        <fullName evidence="1">Uncharacterized protein</fullName>
    </submittedName>
</protein>
<proteinExistence type="predicted"/>
<comment type="caution">
    <text evidence="1">The sequence shown here is derived from an EMBL/GenBank/DDBJ whole genome shotgun (WGS) entry which is preliminary data.</text>
</comment>
<evidence type="ECO:0000313" key="2">
    <source>
        <dbReference type="Proteomes" id="UP001204439"/>
    </source>
</evidence>
<evidence type="ECO:0000313" key="1">
    <source>
        <dbReference type="EMBL" id="MDW8550385.1"/>
    </source>
</evidence>
<name>A0ABU4JL32_9FLAO</name>
<organism evidence="1 2">
    <name type="scientific">Epilithonimonas ginsengisoli</name>
    <dbReference type="NCBI Taxonomy" id="1245592"/>
    <lineage>
        <taxon>Bacteria</taxon>
        <taxon>Pseudomonadati</taxon>
        <taxon>Bacteroidota</taxon>
        <taxon>Flavobacteriia</taxon>
        <taxon>Flavobacteriales</taxon>
        <taxon>Weeksellaceae</taxon>
        <taxon>Chryseobacterium group</taxon>
        <taxon>Epilithonimonas</taxon>
    </lineage>
</organism>
<gene>
    <name evidence="1" type="ORF">NG800_015770</name>
</gene>
<reference evidence="1 2" key="1">
    <citation type="submission" date="2023-11" db="EMBL/GenBank/DDBJ databases">
        <title>First isolation, identification, and characterization of non-pathogenic Epilithonimonas ginsengisoli isolated from diseased farmed rainbow trout (Oncorhynchus mykiss) in Chile.</title>
        <authorList>
            <person name="Miranda C.D."/>
            <person name="Irgang R."/>
            <person name="Concha C."/>
            <person name="Rojas R."/>
            <person name="Avendano R."/>
        </authorList>
    </citation>
    <scope>NUCLEOTIDE SEQUENCE [LARGE SCALE GENOMIC DNA]</scope>
    <source>
        <strain evidence="1 2">FP99</strain>
    </source>
</reference>